<dbReference type="Pfam" id="PF01680">
    <property type="entry name" value="SOR_SNZ"/>
    <property type="match status" value="1"/>
</dbReference>
<dbReference type="InterPro" id="IPR033755">
    <property type="entry name" value="PdxS/SNZ_N"/>
</dbReference>
<dbReference type="GO" id="GO:0008615">
    <property type="term" value="P:pyridoxine biosynthetic process"/>
    <property type="evidence" value="ECO:0007669"/>
    <property type="project" value="TreeGrafter"/>
</dbReference>
<organism evidence="5 6">
    <name type="scientific">Lithocarpus litseifolius</name>
    <dbReference type="NCBI Taxonomy" id="425828"/>
    <lineage>
        <taxon>Eukaryota</taxon>
        <taxon>Viridiplantae</taxon>
        <taxon>Streptophyta</taxon>
        <taxon>Embryophyta</taxon>
        <taxon>Tracheophyta</taxon>
        <taxon>Spermatophyta</taxon>
        <taxon>Magnoliopsida</taxon>
        <taxon>eudicotyledons</taxon>
        <taxon>Gunneridae</taxon>
        <taxon>Pentapetalae</taxon>
        <taxon>rosids</taxon>
        <taxon>fabids</taxon>
        <taxon>Fagales</taxon>
        <taxon>Fagaceae</taxon>
        <taxon>Lithocarpus</taxon>
    </lineage>
</organism>
<dbReference type="PROSITE" id="PS51129">
    <property type="entry name" value="PDXS_SNZ_2"/>
    <property type="match status" value="1"/>
</dbReference>
<dbReference type="SUPFAM" id="SSF51366">
    <property type="entry name" value="Ribulose-phoshate binding barrel"/>
    <property type="match status" value="1"/>
</dbReference>
<evidence type="ECO:0000256" key="2">
    <source>
        <dbReference type="ARBA" id="ARBA00022898"/>
    </source>
</evidence>
<evidence type="ECO:0000313" key="6">
    <source>
        <dbReference type="Proteomes" id="UP001459277"/>
    </source>
</evidence>
<dbReference type="GO" id="GO:0016843">
    <property type="term" value="F:amine-lyase activity"/>
    <property type="evidence" value="ECO:0007669"/>
    <property type="project" value="TreeGrafter"/>
</dbReference>
<evidence type="ECO:0000259" key="4">
    <source>
        <dbReference type="Pfam" id="PF01680"/>
    </source>
</evidence>
<dbReference type="GO" id="GO:0006520">
    <property type="term" value="P:amino acid metabolic process"/>
    <property type="evidence" value="ECO:0007669"/>
    <property type="project" value="TreeGrafter"/>
</dbReference>
<gene>
    <name evidence="5" type="ORF">SO802_031656</name>
</gene>
<comment type="caution">
    <text evidence="5">The sequence shown here is derived from an EMBL/GenBank/DDBJ whole genome shotgun (WGS) entry which is preliminary data.</text>
</comment>
<accession>A0AAW2BL28</accession>
<sequence>MEIGSDVRSPTLGFDQWAKLKSSPLGSISMKKKRQDKPIFRHGWANPNATRQSHCRSHNAEQAGACCLIVLDPSQRDISCMPDPSLIKEMKSIVSIPIMVSARVGHFVKAQILEAIRVDYIDESEAIALADEDNFINKHNFRCPFVCGCENHGEALSKVREGAAMIRIQGDLSGSENVTNTIKNMRIVMGQIRILNNLDEE</sequence>
<dbReference type="InterPro" id="IPR013785">
    <property type="entry name" value="Aldolase_TIM"/>
</dbReference>
<dbReference type="InterPro" id="IPR001852">
    <property type="entry name" value="PdxS/SNZ"/>
</dbReference>
<dbReference type="PANTHER" id="PTHR31829:SF2">
    <property type="entry name" value="PYRIDOXAL 5'-PHOSPHATE SYNTHASE-LIKE SUBUNIT PDX1.2"/>
    <property type="match status" value="1"/>
</dbReference>
<dbReference type="AlphaFoldDB" id="A0AAW2BL28"/>
<keyword evidence="2" id="KW-0663">Pyridoxal phosphate</keyword>
<reference evidence="5 6" key="1">
    <citation type="submission" date="2024-01" db="EMBL/GenBank/DDBJ databases">
        <title>A telomere-to-telomere, gap-free genome of sweet tea (Lithocarpus litseifolius).</title>
        <authorList>
            <person name="Zhou J."/>
        </authorList>
    </citation>
    <scope>NUCLEOTIDE SEQUENCE [LARGE SCALE GENOMIC DNA]</scope>
    <source>
        <strain evidence="5">Zhou-2022a</strain>
        <tissue evidence="5">Leaf</tissue>
    </source>
</reference>
<dbReference type="GO" id="GO:0042823">
    <property type="term" value="P:pyridoxal phosphate biosynthetic process"/>
    <property type="evidence" value="ECO:0007669"/>
    <property type="project" value="InterPro"/>
</dbReference>
<name>A0AAW2BL28_9ROSI</name>
<evidence type="ECO:0000256" key="1">
    <source>
        <dbReference type="ARBA" id="ARBA00007281"/>
    </source>
</evidence>
<dbReference type="Proteomes" id="UP001459277">
    <property type="component" value="Unassembled WGS sequence"/>
</dbReference>
<feature type="domain" description="PdxS/SNZ N-terminal" evidence="4">
    <location>
        <begin position="58"/>
        <end position="200"/>
    </location>
</feature>
<dbReference type="InterPro" id="IPR011060">
    <property type="entry name" value="RibuloseP-bd_barrel"/>
</dbReference>
<keyword evidence="6" id="KW-1185">Reference proteome</keyword>
<dbReference type="Gene3D" id="3.20.20.70">
    <property type="entry name" value="Aldolase class I"/>
    <property type="match status" value="1"/>
</dbReference>
<proteinExistence type="inferred from homology"/>
<evidence type="ECO:0000313" key="5">
    <source>
        <dbReference type="EMBL" id="KAK9986705.1"/>
    </source>
</evidence>
<evidence type="ECO:0000256" key="3">
    <source>
        <dbReference type="PROSITE-ProRule" id="PRU00481"/>
    </source>
</evidence>
<comment type="similarity">
    <text evidence="1 3">Belongs to the PdxS/SNZ family.</text>
</comment>
<dbReference type="EMBL" id="JAZDWU010000011">
    <property type="protein sequence ID" value="KAK9986705.1"/>
    <property type="molecule type" value="Genomic_DNA"/>
</dbReference>
<dbReference type="PANTHER" id="PTHR31829">
    <property type="entry name" value="PYRIDOXAL 5'-PHOSPHATE SYNTHASE SUBUNIT SNZ1-RELATED"/>
    <property type="match status" value="1"/>
</dbReference>
<protein>
    <recommendedName>
        <fullName evidence="4">PdxS/SNZ N-terminal domain-containing protein</fullName>
    </recommendedName>
</protein>